<protein>
    <submittedName>
        <fullName evidence="2">Uncharacterized protein</fullName>
    </submittedName>
</protein>
<gene>
    <name evidence="2" type="ORF">N312_04469</name>
</gene>
<evidence type="ECO:0000313" key="2">
    <source>
        <dbReference type="EMBL" id="KFO14711.1"/>
    </source>
</evidence>
<dbReference type="AlphaFoldDB" id="A0A087VQ19"/>
<feature type="non-terminal residue" evidence="2">
    <location>
        <position position="57"/>
    </location>
</feature>
<proteinExistence type="predicted"/>
<feature type="non-terminal residue" evidence="2">
    <location>
        <position position="1"/>
    </location>
</feature>
<feature type="region of interest" description="Disordered" evidence="1">
    <location>
        <begin position="16"/>
        <end position="36"/>
    </location>
</feature>
<keyword evidence="3" id="KW-1185">Reference proteome</keyword>
<evidence type="ECO:0000256" key="1">
    <source>
        <dbReference type="SAM" id="MobiDB-lite"/>
    </source>
</evidence>
<reference evidence="2 3" key="1">
    <citation type="submission" date="2014-04" db="EMBL/GenBank/DDBJ databases">
        <title>Genome evolution of avian class.</title>
        <authorList>
            <person name="Zhang G."/>
            <person name="Li C."/>
        </authorList>
    </citation>
    <scope>NUCLEOTIDE SEQUENCE [LARGE SCALE GENOMIC DNA]</scope>
    <source>
        <strain evidence="2">BGI_N312</strain>
    </source>
</reference>
<dbReference type="EMBL" id="KL501415">
    <property type="protein sequence ID" value="KFO14711.1"/>
    <property type="molecule type" value="Genomic_DNA"/>
</dbReference>
<dbReference type="Proteomes" id="UP000053309">
    <property type="component" value="Unassembled WGS sequence"/>
</dbReference>
<accession>A0A087VQ19</accession>
<organism evidence="2 3">
    <name type="scientific">Balearica regulorum gibbericeps</name>
    <name type="common">East African grey crowned-crane</name>
    <dbReference type="NCBI Taxonomy" id="100784"/>
    <lineage>
        <taxon>Eukaryota</taxon>
        <taxon>Metazoa</taxon>
        <taxon>Chordata</taxon>
        <taxon>Craniata</taxon>
        <taxon>Vertebrata</taxon>
        <taxon>Euteleostomi</taxon>
        <taxon>Archelosauria</taxon>
        <taxon>Archosauria</taxon>
        <taxon>Dinosauria</taxon>
        <taxon>Saurischia</taxon>
        <taxon>Theropoda</taxon>
        <taxon>Coelurosauria</taxon>
        <taxon>Aves</taxon>
        <taxon>Neognathae</taxon>
        <taxon>Neoaves</taxon>
        <taxon>Gruiformes</taxon>
        <taxon>Gruidae</taxon>
        <taxon>Balearica</taxon>
    </lineage>
</organism>
<sequence length="57" mass="6294">IALGTYFPDPVSLKKVPKEESTCPKDASGEMMPSGLIPCSRQYSSQQELPIWTPAWP</sequence>
<evidence type="ECO:0000313" key="3">
    <source>
        <dbReference type="Proteomes" id="UP000053309"/>
    </source>
</evidence>
<name>A0A087VQ19_BALRE</name>